<evidence type="ECO:0000259" key="8">
    <source>
        <dbReference type="Pfam" id="PF05425"/>
    </source>
</evidence>
<feature type="transmembrane region" description="Helical" evidence="7">
    <location>
        <begin position="84"/>
        <end position="106"/>
    </location>
</feature>
<evidence type="ECO:0000256" key="6">
    <source>
        <dbReference type="SAM" id="MobiDB-lite"/>
    </source>
</evidence>
<name>A0A3D4T1X2_9CORY</name>
<feature type="transmembrane region" description="Helical" evidence="7">
    <location>
        <begin position="127"/>
        <end position="146"/>
    </location>
</feature>
<feature type="transmembrane region" description="Helical" evidence="7">
    <location>
        <begin position="641"/>
        <end position="663"/>
    </location>
</feature>
<dbReference type="EMBL" id="DQID01000287">
    <property type="protein sequence ID" value="HCT15315.1"/>
    <property type="molecule type" value="Genomic_DNA"/>
</dbReference>
<feature type="transmembrane region" description="Helical" evidence="7">
    <location>
        <begin position="166"/>
        <end position="189"/>
    </location>
</feature>
<reference evidence="9 10" key="1">
    <citation type="journal article" date="2018" name="Nat. Biotechnol.">
        <title>A standardized bacterial taxonomy based on genome phylogeny substantially revises the tree of life.</title>
        <authorList>
            <person name="Parks D.H."/>
            <person name="Chuvochina M."/>
            <person name="Waite D.W."/>
            <person name="Rinke C."/>
            <person name="Skarshewski A."/>
            <person name="Chaumeil P.A."/>
            <person name="Hugenholtz P."/>
        </authorList>
    </citation>
    <scope>NUCLEOTIDE SEQUENCE [LARGE SCALE GENOMIC DNA]</scope>
    <source>
        <strain evidence="9">UBA11247</strain>
    </source>
</reference>
<evidence type="ECO:0000313" key="10">
    <source>
        <dbReference type="Proteomes" id="UP000261739"/>
    </source>
</evidence>
<dbReference type="InterPro" id="IPR008457">
    <property type="entry name" value="Cu-R_CopD_dom"/>
</dbReference>
<evidence type="ECO:0000256" key="2">
    <source>
        <dbReference type="ARBA" id="ARBA00022475"/>
    </source>
</evidence>
<feature type="transmembrane region" description="Helical" evidence="7">
    <location>
        <begin position="41"/>
        <end position="64"/>
    </location>
</feature>
<gene>
    <name evidence="9" type="ORF">DIW82_11190</name>
</gene>
<feature type="transmembrane region" description="Helical" evidence="7">
    <location>
        <begin position="589"/>
        <end position="613"/>
    </location>
</feature>
<evidence type="ECO:0000313" key="9">
    <source>
        <dbReference type="EMBL" id="HCT15315.1"/>
    </source>
</evidence>
<proteinExistence type="predicted"/>
<feature type="region of interest" description="Disordered" evidence="6">
    <location>
        <begin position="1"/>
        <end position="33"/>
    </location>
</feature>
<feature type="region of interest" description="Disordered" evidence="6">
    <location>
        <begin position="718"/>
        <end position="748"/>
    </location>
</feature>
<dbReference type="Proteomes" id="UP000261739">
    <property type="component" value="Unassembled WGS sequence"/>
</dbReference>
<dbReference type="GO" id="GO:0005886">
    <property type="term" value="C:plasma membrane"/>
    <property type="evidence" value="ECO:0007669"/>
    <property type="project" value="UniProtKB-SubCell"/>
</dbReference>
<protein>
    <submittedName>
        <fullName evidence="9">Copper resistance protein CopD</fullName>
    </submittedName>
</protein>
<dbReference type="Pfam" id="PF05425">
    <property type="entry name" value="CopD"/>
    <property type="match status" value="1"/>
</dbReference>
<feature type="transmembrane region" description="Helical" evidence="7">
    <location>
        <begin position="524"/>
        <end position="543"/>
    </location>
</feature>
<keyword evidence="4 7" id="KW-1133">Transmembrane helix</keyword>
<feature type="compositionally biased region" description="Basic and acidic residues" evidence="6">
    <location>
        <begin position="718"/>
        <end position="731"/>
    </location>
</feature>
<keyword evidence="5 7" id="KW-0472">Membrane</keyword>
<feature type="domain" description="Copper resistance protein D" evidence="8">
    <location>
        <begin position="262"/>
        <end position="368"/>
    </location>
</feature>
<evidence type="ECO:0000256" key="7">
    <source>
        <dbReference type="SAM" id="Phobius"/>
    </source>
</evidence>
<feature type="transmembrane region" description="Helical" evidence="7">
    <location>
        <begin position="267"/>
        <end position="288"/>
    </location>
</feature>
<dbReference type="PANTHER" id="PTHR34820">
    <property type="entry name" value="INNER MEMBRANE PROTEIN YEBZ"/>
    <property type="match status" value="1"/>
</dbReference>
<organism evidence="9 10">
    <name type="scientific">Corynebacterium nuruki</name>
    <dbReference type="NCBI Taxonomy" id="1032851"/>
    <lineage>
        <taxon>Bacteria</taxon>
        <taxon>Bacillati</taxon>
        <taxon>Actinomycetota</taxon>
        <taxon>Actinomycetes</taxon>
        <taxon>Mycobacteriales</taxon>
        <taxon>Corynebacteriaceae</taxon>
        <taxon>Corynebacterium</taxon>
    </lineage>
</organism>
<feature type="transmembrane region" description="Helical" evidence="7">
    <location>
        <begin position="235"/>
        <end position="255"/>
    </location>
</feature>
<feature type="transmembrane region" description="Helical" evidence="7">
    <location>
        <begin position="300"/>
        <end position="320"/>
    </location>
</feature>
<feature type="transmembrane region" description="Helical" evidence="7">
    <location>
        <begin position="347"/>
        <end position="368"/>
    </location>
</feature>
<feature type="compositionally biased region" description="Gly residues" evidence="6">
    <location>
        <begin position="739"/>
        <end position="748"/>
    </location>
</feature>
<keyword evidence="3 7" id="KW-0812">Transmembrane</keyword>
<dbReference type="STRING" id="863239.GCA_000213935_00627"/>
<dbReference type="AlphaFoldDB" id="A0A3D4T1X2"/>
<feature type="transmembrane region" description="Helical" evidence="7">
    <location>
        <begin position="196"/>
        <end position="215"/>
    </location>
</feature>
<evidence type="ECO:0000256" key="3">
    <source>
        <dbReference type="ARBA" id="ARBA00022692"/>
    </source>
</evidence>
<comment type="subcellular location">
    <subcellularLocation>
        <location evidence="1">Cell membrane</location>
        <topology evidence="1">Multi-pass membrane protein</topology>
    </subcellularLocation>
</comment>
<dbReference type="RefSeq" id="WP_010121836.1">
    <property type="nucleotide sequence ID" value="NZ_DAITTW010000030.1"/>
</dbReference>
<evidence type="ECO:0000256" key="5">
    <source>
        <dbReference type="ARBA" id="ARBA00023136"/>
    </source>
</evidence>
<feature type="transmembrane region" description="Helical" evidence="7">
    <location>
        <begin position="441"/>
        <end position="462"/>
    </location>
</feature>
<evidence type="ECO:0000256" key="1">
    <source>
        <dbReference type="ARBA" id="ARBA00004651"/>
    </source>
</evidence>
<feature type="transmembrane region" description="Helical" evidence="7">
    <location>
        <begin position="474"/>
        <end position="495"/>
    </location>
</feature>
<comment type="caution">
    <text evidence="9">The sequence shown here is derived from an EMBL/GenBank/DDBJ whole genome shotgun (WGS) entry which is preliminary data.</text>
</comment>
<evidence type="ECO:0000256" key="4">
    <source>
        <dbReference type="ARBA" id="ARBA00022989"/>
    </source>
</evidence>
<feature type="transmembrane region" description="Helical" evidence="7">
    <location>
        <begin position="555"/>
        <end position="577"/>
    </location>
</feature>
<dbReference type="GO" id="GO:0006825">
    <property type="term" value="P:copper ion transport"/>
    <property type="evidence" value="ECO:0007669"/>
    <property type="project" value="InterPro"/>
</dbReference>
<feature type="transmembrane region" description="Helical" evidence="7">
    <location>
        <begin position="409"/>
        <end position="429"/>
    </location>
</feature>
<keyword evidence="2" id="KW-1003">Cell membrane</keyword>
<dbReference type="Pfam" id="PF09678">
    <property type="entry name" value="Caa3_CtaG"/>
    <property type="match status" value="1"/>
</dbReference>
<sequence length="748" mass="81181">MSDAVAAPGESDSQPHPDGTPTPAPDPASRRPAPRTLGHPVGLWILAAVVAALVGSVIGVSFLGKSLAALGIPDPGPATSWGVPLVRSAGTVFACLGIGGFLMSAFGTPARKDGYLDLDGFRAARTGTWCTLAWAVCALLLVPLYLSDVSGSPLKDTLAPDMWGTAISQVSTAKSVLWVAIIAGIGGLLSLFTRRWIWQPVFLVFAVASLVPIALEGHSASGGNHDYGVNSLLWHIILAALWIGGLAALIAHAARRGPHLAEIVRRYSWLALICIAGVAISGLINAAIRLSFSEWFTTDYGRIVALKALLTIVLAAFGWVHRRATIPQLEAEENGETGMAVWWKRPFVRLAIVELLIMAATVGVAVSLSRIPPPVNFSADITPAELIMGFDITEPFSAKAVLTNWRFDLIFGTGAILLEAVYLWAWQVLRRRGVEWPVSRVIWWTLGNLTLAFVTCSGLGMYSMAMFAPHMLQHMALTMVIPVFWVLGGPMTLLLRALPPAGKNGVTGPREWLVVFINNPVSRFLTNPVVAAAQFVIGFYGLYLSNLFNDLASEHAGHVFMIIHFLISGYLFYWVAIGVDAAPRQLSPFMKLLMTLAAMAFHAWFGIAMMQMATPVAENYYLSLHLPFDIDLLEQQHTGGAIAWGLSEIPLILVSLMHGVQWARQDRKEQRRFDRKAERDGDAELAAYNAMLAGLRDGHDDQAEAYYGSEYRADDVQGYVHTDKAKRESRGRQRHAPGDQGGDGPVDN</sequence>
<accession>A0A3D4T1X2</accession>
<dbReference type="PANTHER" id="PTHR34820:SF4">
    <property type="entry name" value="INNER MEMBRANE PROTEIN YEBZ"/>
    <property type="match status" value="1"/>
</dbReference>
<dbReference type="InterPro" id="IPR032694">
    <property type="entry name" value="CopC/D"/>
</dbReference>
<dbReference type="InterPro" id="IPR019108">
    <property type="entry name" value="Caa3_assmbl_CtaG-rel"/>
</dbReference>